<evidence type="ECO:0000256" key="5">
    <source>
        <dbReference type="ARBA" id="ARBA00022692"/>
    </source>
</evidence>
<comment type="subcellular location">
    <subcellularLocation>
        <location evidence="1">Cell membrane</location>
        <topology evidence="1">Multi-pass membrane protein</topology>
    </subcellularLocation>
</comment>
<accession>A0A5Q2RJX4</accession>
<proteinExistence type="inferred from homology"/>
<dbReference type="KEGG" id="atq:GH723_12130"/>
<keyword evidence="10" id="KW-1185">Reference proteome</keyword>
<evidence type="ECO:0000256" key="2">
    <source>
        <dbReference type="ARBA" id="ARBA00010735"/>
    </source>
</evidence>
<organism evidence="9 10">
    <name type="scientific">Actinomarinicola tropica</name>
    <dbReference type="NCBI Taxonomy" id="2789776"/>
    <lineage>
        <taxon>Bacteria</taxon>
        <taxon>Bacillati</taxon>
        <taxon>Actinomycetota</taxon>
        <taxon>Acidimicrobiia</taxon>
        <taxon>Acidimicrobiales</taxon>
        <taxon>Iamiaceae</taxon>
        <taxon>Actinomarinicola</taxon>
    </lineage>
</organism>
<evidence type="ECO:0000313" key="10">
    <source>
        <dbReference type="Proteomes" id="UP000334019"/>
    </source>
</evidence>
<keyword evidence="5 8" id="KW-0812">Transmembrane</keyword>
<evidence type="ECO:0000256" key="4">
    <source>
        <dbReference type="ARBA" id="ARBA00022475"/>
    </source>
</evidence>
<dbReference type="Proteomes" id="UP000334019">
    <property type="component" value="Chromosome"/>
</dbReference>
<evidence type="ECO:0000256" key="3">
    <source>
        <dbReference type="ARBA" id="ARBA00022448"/>
    </source>
</evidence>
<evidence type="ECO:0000256" key="6">
    <source>
        <dbReference type="ARBA" id="ARBA00022989"/>
    </source>
</evidence>
<dbReference type="Pfam" id="PF03591">
    <property type="entry name" value="AzlC"/>
    <property type="match status" value="1"/>
</dbReference>
<gene>
    <name evidence="9" type="ORF">GH723_12130</name>
</gene>
<dbReference type="PANTHER" id="PTHR34979">
    <property type="entry name" value="INNER MEMBRANE PROTEIN YGAZ"/>
    <property type="match status" value="1"/>
</dbReference>
<name>A0A5Q2RJX4_9ACTN</name>
<feature type="transmembrane region" description="Helical" evidence="8">
    <location>
        <begin position="44"/>
        <end position="65"/>
    </location>
</feature>
<dbReference type="PANTHER" id="PTHR34979:SF1">
    <property type="entry name" value="INNER MEMBRANE PROTEIN YGAZ"/>
    <property type="match status" value="1"/>
</dbReference>
<keyword evidence="4" id="KW-1003">Cell membrane</keyword>
<sequence length="223" mass="22236">MSTSSPRPSYVRDGIVLGAAVGLFGVTFGVLATTAGLPVAQACVMSLLVFTGASQFALVGVVGAGGSPVSALASALLLASRNGIYGLALHRTLQGRLLRRLGAAHLVIDESTAMALGQEDPEHAERAFWVAGLSVFAFWNLGTLAGALGGTALGDPAAWGLDAAFPAGFIVLAAPHVRSRDGRVAAAAGAAIALVAVPLVPAGAPIVLASLGAVVALVLRGRR</sequence>
<keyword evidence="7 8" id="KW-0472">Membrane</keyword>
<dbReference type="GO" id="GO:1903785">
    <property type="term" value="P:L-valine transmembrane transport"/>
    <property type="evidence" value="ECO:0007669"/>
    <property type="project" value="TreeGrafter"/>
</dbReference>
<feature type="transmembrane region" description="Helical" evidence="8">
    <location>
        <begin position="15"/>
        <end position="37"/>
    </location>
</feature>
<keyword evidence="3" id="KW-0813">Transport</keyword>
<dbReference type="RefSeq" id="WP_153759890.1">
    <property type="nucleotide sequence ID" value="NZ_CP045851.1"/>
</dbReference>
<reference evidence="9 10" key="1">
    <citation type="submission" date="2019-11" db="EMBL/GenBank/DDBJ databases">
        <authorList>
            <person name="He Y."/>
        </authorList>
    </citation>
    <scope>NUCLEOTIDE SEQUENCE [LARGE SCALE GENOMIC DNA]</scope>
    <source>
        <strain evidence="9 10">SCSIO 58843</strain>
    </source>
</reference>
<evidence type="ECO:0000256" key="8">
    <source>
        <dbReference type="SAM" id="Phobius"/>
    </source>
</evidence>
<feature type="transmembrane region" description="Helical" evidence="8">
    <location>
        <begin position="186"/>
        <end position="219"/>
    </location>
</feature>
<evidence type="ECO:0000256" key="7">
    <source>
        <dbReference type="ARBA" id="ARBA00023136"/>
    </source>
</evidence>
<feature type="transmembrane region" description="Helical" evidence="8">
    <location>
        <begin position="127"/>
        <end position="150"/>
    </location>
</feature>
<dbReference type="GO" id="GO:0005886">
    <property type="term" value="C:plasma membrane"/>
    <property type="evidence" value="ECO:0007669"/>
    <property type="project" value="UniProtKB-SubCell"/>
</dbReference>
<evidence type="ECO:0000256" key="1">
    <source>
        <dbReference type="ARBA" id="ARBA00004651"/>
    </source>
</evidence>
<feature type="transmembrane region" description="Helical" evidence="8">
    <location>
        <begin position="156"/>
        <end position="174"/>
    </location>
</feature>
<dbReference type="InterPro" id="IPR011606">
    <property type="entry name" value="Brnchd-chn_aa_trnsp_permease"/>
</dbReference>
<dbReference type="AlphaFoldDB" id="A0A5Q2RJX4"/>
<comment type="similarity">
    <text evidence="2">Belongs to the AzlC family.</text>
</comment>
<protein>
    <submittedName>
        <fullName evidence="9">Branched-chain amino acid ABC transporter permease</fullName>
    </submittedName>
</protein>
<keyword evidence="6 8" id="KW-1133">Transmembrane helix</keyword>
<evidence type="ECO:0000313" key="9">
    <source>
        <dbReference type="EMBL" id="QGG95784.1"/>
    </source>
</evidence>
<dbReference type="EMBL" id="CP045851">
    <property type="protein sequence ID" value="QGG95784.1"/>
    <property type="molecule type" value="Genomic_DNA"/>
</dbReference>